<evidence type="ECO:0000313" key="3">
    <source>
        <dbReference type="Proteomes" id="UP000232791"/>
    </source>
</evidence>
<dbReference type="EMBL" id="KR091910">
    <property type="protein sequence ID" value="AKS25381.1"/>
    <property type="molecule type" value="Genomic_DNA"/>
</dbReference>
<dbReference type="OrthoDB" id="28551at10239"/>
<dbReference type="GO" id="GO:0039606">
    <property type="term" value="P:symbiont-mediated suppression of host translation initiation"/>
    <property type="evidence" value="ECO:0007669"/>
    <property type="project" value="UniProtKB-KW"/>
</dbReference>
<evidence type="ECO:0000256" key="1">
    <source>
        <dbReference type="ARBA" id="ARBA00023107"/>
    </source>
</evidence>
<dbReference type="GO" id="GO:0034976">
    <property type="term" value="P:response to endoplasmic reticulum stress"/>
    <property type="evidence" value="ECO:0007669"/>
    <property type="project" value="TreeGrafter"/>
</dbReference>
<keyword evidence="1" id="KW-0922">Interferon antiviral system evasion</keyword>
<keyword evidence="3" id="KW-1185">Reference proteome</keyword>
<keyword evidence="1" id="KW-1126">Modulation of host PP1 activity by virus</keyword>
<keyword evidence="1" id="KW-1090">Inhibition of host innate immune response by virus</keyword>
<protein>
    <submittedName>
        <fullName evidence="2">Clas38</fullName>
    </submittedName>
</protein>
<keyword evidence="1" id="KW-1114">Inhibition of host interferon signaling pathway by virus</keyword>
<accession>A0A0K0WS63</accession>
<organism evidence="2 3">
    <name type="scientific">Clostera anastomosis granulovirus B</name>
    <dbReference type="NCBI Taxonomy" id="1986290"/>
    <lineage>
        <taxon>Viruses</taxon>
        <taxon>Viruses incertae sedis</taxon>
        <taxon>Naldaviricetes</taxon>
        <taxon>Lefavirales</taxon>
        <taxon>Baculoviridae</taxon>
        <taxon>Betabaculovirus</taxon>
        <taxon>Betabaculovirus alterclanastomosis</taxon>
    </lineage>
</organism>
<dbReference type="GO" id="GO:0004865">
    <property type="term" value="F:protein serine/threonine phosphatase inhibitor activity"/>
    <property type="evidence" value="ECO:0007669"/>
    <property type="project" value="UniProtKB-KW"/>
</dbReference>
<proteinExistence type="predicted"/>
<name>A0A0K0WS63_9BBAC</name>
<sequence length="120" mass="14241">MVYTNQHRAYGVRPETELFGTLLIHKKTMVVVKKKADCRRRVTFSDKNQIFIMWVWLYAANKARSIYWEKCAADRVRFQKRIKEVGTKIEWVLSDSHRSSMYKNNEQVRCQLDGGETSVH</sequence>
<dbReference type="PANTHER" id="PTHR16489:SF12">
    <property type="entry name" value="GH11727P"/>
    <property type="match status" value="1"/>
</dbReference>
<dbReference type="PANTHER" id="PTHR16489">
    <property type="entry name" value="GH11727P"/>
    <property type="match status" value="1"/>
</dbReference>
<keyword evidence="1" id="KW-0899">Viral immunoevasion</keyword>
<reference evidence="2 3" key="1">
    <citation type="journal article" date="2015" name="PLoS ONE">
        <title>The Complete Genome of a New Betabaculovirus from Clostera anastomosis.</title>
        <authorList>
            <person name="Yin F."/>
            <person name="Zhu Z."/>
            <person name="Liu X."/>
            <person name="Hou D."/>
            <person name="Wang J."/>
            <person name="Zhang L."/>
            <person name="Wang M."/>
            <person name="Kou Z."/>
            <person name="Wang H."/>
            <person name="Deng F."/>
            <person name="Hu Z."/>
        </authorList>
    </citation>
    <scope>NUCLEOTIDE SEQUENCE [LARGE SCALE GENOMIC DNA]</scope>
    <source>
        <strain evidence="2 3">ClasGV-B</strain>
    </source>
</reference>
<keyword evidence="1" id="KW-0945">Host-virus interaction</keyword>
<gene>
    <name evidence="2" type="ORF">clas38</name>
</gene>
<evidence type="ECO:0000313" key="2">
    <source>
        <dbReference type="EMBL" id="AKS25381.1"/>
    </source>
</evidence>
<dbReference type="Proteomes" id="UP000232791">
    <property type="component" value="Segment"/>
</dbReference>
<dbReference type="InterPro" id="IPR051254">
    <property type="entry name" value="PPP1R15"/>
</dbReference>